<evidence type="ECO:0000313" key="1">
    <source>
        <dbReference type="EMBL" id="KAF8430438.1"/>
    </source>
</evidence>
<proteinExistence type="predicted"/>
<keyword evidence="2" id="KW-1185">Reference proteome</keyword>
<gene>
    <name evidence="1" type="ORF">L210DRAFT_3418084</name>
</gene>
<dbReference type="AlphaFoldDB" id="A0AAD4BHU9"/>
<accession>A0AAD4BHU9</accession>
<feature type="non-terminal residue" evidence="1">
    <location>
        <position position="1"/>
    </location>
</feature>
<dbReference type="EMBL" id="WHUW01000063">
    <property type="protein sequence ID" value="KAF8430438.1"/>
    <property type="molecule type" value="Genomic_DNA"/>
</dbReference>
<protein>
    <submittedName>
        <fullName evidence="1">Uncharacterized protein</fullName>
    </submittedName>
</protein>
<reference evidence="1" key="2">
    <citation type="journal article" date="2020" name="Nat. Commun.">
        <title>Large-scale genome sequencing of mycorrhizal fungi provides insights into the early evolution of symbiotic traits.</title>
        <authorList>
            <person name="Miyauchi S."/>
            <person name="Kiss E."/>
            <person name="Kuo A."/>
            <person name="Drula E."/>
            <person name="Kohler A."/>
            <person name="Sanchez-Garcia M."/>
            <person name="Morin E."/>
            <person name="Andreopoulos B."/>
            <person name="Barry K.W."/>
            <person name="Bonito G."/>
            <person name="Buee M."/>
            <person name="Carver A."/>
            <person name="Chen C."/>
            <person name="Cichocki N."/>
            <person name="Clum A."/>
            <person name="Culley D."/>
            <person name="Crous P.W."/>
            <person name="Fauchery L."/>
            <person name="Girlanda M."/>
            <person name="Hayes R.D."/>
            <person name="Keri Z."/>
            <person name="LaButti K."/>
            <person name="Lipzen A."/>
            <person name="Lombard V."/>
            <person name="Magnuson J."/>
            <person name="Maillard F."/>
            <person name="Murat C."/>
            <person name="Nolan M."/>
            <person name="Ohm R.A."/>
            <person name="Pangilinan J."/>
            <person name="Pereira M.F."/>
            <person name="Perotto S."/>
            <person name="Peter M."/>
            <person name="Pfister S."/>
            <person name="Riley R."/>
            <person name="Sitrit Y."/>
            <person name="Stielow J.B."/>
            <person name="Szollosi G."/>
            <person name="Zifcakova L."/>
            <person name="Stursova M."/>
            <person name="Spatafora J.W."/>
            <person name="Tedersoo L."/>
            <person name="Vaario L.M."/>
            <person name="Yamada A."/>
            <person name="Yan M."/>
            <person name="Wang P."/>
            <person name="Xu J."/>
            <person name="Bruns T."/>
            <person name="Baldrian P."/>
            <person name="Vilgalys R."/>
            <person name="Dunand C."/>
            <person name="Henrissat B."/>
            <person name="Grigoriev I.V."/>
            <person name="Hibbett D."/>
            <person name="Nagy L.G."/>
            <person name="Martin F.M."/>
        </authorList>
    </citation>
    <scope>NUCLEOTIDE SEQUENCE</scope>
    <source>
        <strain evidence="1">BED1</strain>
    </source>
</reference>
<organism evidence="1 2">
    <name type="scientific">Boletus edulis BED1</name>
    <dbReference type="NCBI Taxonomy" id="1328754"/>
    <lineage>
        <taxon>Eukaryota</taxon>
        <taxon>Fungi</taxon>
        <taxon>Dikarya</taxon>
        <taxon>Basidiomycota</taxon>
        <taxon>Agaricomycotina</taxon>
        <taxon>Agaricomycetes</taxon>
        <taxon>Agaricomycetidae</taxon>
        <taxon>Boletales</taxon>
        <taxon>Boletineae</taxon>
        <taxon>Boletaceae</taxon>
        <taxon>Boletoideae</taxon>
        <taxon>Boletus</taxon>
    </lineage>
</organism>
<comment type="caution">
    <text evidence="1">The sequence shown here is derived from an EMBL/GenBank/DDBJ whole genome shotgun (WGS) entry which is preliminary data.</text>
</comment>
<dbReference type="Proteomes" id="UP001194468">
    <property type="component" value="Unassembled WGS sequence"/>
</dbReference>
<evidence type="ECO:0000313" key="2">
    <source>
        <dbReference type="Proteomes" id="UP001194468"/>
    </source>
</evidence>
<name>A0AAD4BHU9_BOLED</name>
<reference evidence="1" key="1">
    <citation type="submission" date="2019-10" db="EMBL/GenBank/DDBJ databases">
        <authorList>
            <consortium name="DOE Joint Genome Institute"/>
            <person name="Kuo A."/>
            <person name="Miyauchi S."/>
            <person name="Kiss E."/>
            <person name="Drula E."/>
            <person name="Kohler A."/>
            <person name="Sanchez-Garcia M."/>
            <person name="Andreopoulos B."/>
            <person name="Barry K.W."/>
            <person name="Bonito G."/>
            <person name="Buee M."/>
            <person name="Carver A."/>
            <person name="Chen C."/>
            <person name="Cichocki N."/>
            <person name="Clum A."/>
            <person name="Culley D."/>
            <person name="Crous P.W."/>
            <person name="Fauchery L."/>
            <person name="Girlanda M."/>
            <person name="Hayes R."/>
            <person name="Keri Z."/>
            <person name="LaButti K."/>
            <person name="Lipzen A."/>
            <person name="Lombard V."/>
            <person name="Magnuson J."/>
            <person name="Maillard F."/>
            <person name="Morin E."/>
            <person name="Murat C."/>
            <person name="Nolan M."/>
            <person name="Ohm R."/>
            <person name="Pangilinan J."/>
            <person name="Pereira M."/>
            <person name="Perotto S."/>
            <person name="Peter M."/>
            <person name="Riley R."/>
            <person name="Sitrit Y."/>
            <person name="Stielow B."/>
            <person name="Szollosi G."/>
            <person name="Zifcakova L."/>
            <person name="Stursova M."/>
            <person name="Spatafora J.W."/>
            <person name="Tedersoo L."/>
            <person name="Vaario L.-M."/>
            <person name="Yamada A."/>
            <person name="Yan M."/>
            <person name="Wang P."/>
            <person name="Xu J."/>
            <person name="Bruns T."/>
            <person name="Baldrian P."/>
            <person name="Vilgalys R."/>
            <person name="Henrissat B."/>
            <person name="Grigoriev I.V."/>
            <person name="Hibbett D."/>
            <person name="Nagy L.G."/>
            <person name="Martin F.M."/>
        </authorList>
    </citation>
    <scope>NUCLEOTIDE SEQUENCE</scope>
    <source>
        <strain evidence="1">BED1</strain>
    </source>
</reference>
<sequence length="283" mass="31983">RHQAIEEHFTFWNADKYEALSMDAIDAICSLSSELAVFKQTLNLCNEDFQCFLSKEQVYLTVALSSNLDPMNNSAFNMFKSLMSSRHRTAWLAAHEKSTVAVTSVAPTDLTAATVAIRNAQIKCELTFMKLQQTMILASHIQGQLSLAEPWTIGYEEYNLYKEEAWLSQYRKALGELEHLVVMRLFELTKASLTGTGKSHTDQISKALQCRSEAIHKAIARCNTQAVALNLPHPTISWKDITKYTILGEFDLLQQARDNVRMQEWARPAVCKATATCFVVFSF</sequence>